<gene>
    <name evidence="1" type="ORF">HK103_000243</name>
</gene>
<reference evidence="1" key="1">
    <citation type="submission" date="2020-05" db="EMBL/GenBank/DDBJ databases">
        <title>Phylogenomic resolution of chytrid fungi.</title>
        <authorList>
            <person name="Stajich J.E."/>
            <person name="Amses K."/>
            <person name="Simmons R."/>
            <person name="Seto K."/>
            <person name="Myers J."/>
            <person name="Bonds A."/>
            <person name="Quandt C.A."/>
            <person name="Barry K."/>
            <person name="Liu P."/>
            <person name="Grigoriev I."/>
            <person name="Longcore J.E."/>
            <person name="James T.Y."/>
        </authorList>
    </citation>
    <scope>NUCLEOTIDE SEQUENCE</scope>
    <source>
        <strain evidence="1">PLAUS21</strain>
    </source>
</reference>
<evidence type="ECO:0000313" key="2">
    <source>
        <dbReference type="Proteomes" id="UP001210925"/>
    </source>
</evidence>
<accession>A0AAD5UKJ6</accession>
<keyword evidence="2" id="KW-1185">Reference proteome</keyword>
<protein>
    <submittedName>
        <fullName evidence="1">Uncharacterized protein</fullName>
    </submittedName>
</protein>
<evidence type="ECO:0000313" key="1">
    <source>
        <dbReference type="EMBL" id="KAJ3260633.1"/>
    </source>
</evidence>
<dbReference type="EMBL" id="JADGKB010000010">
    <property type="protein sequence ID" value="KAJ3260633.1"/>
    <property type="molecule type" value="Genomic_DNA"/>
</dbReference>
<name>A0AAD5UKJ6_9FUNG</name>
<proteinExistence type="predicted"/>
<dbReference type="AlphaFoldDB" id="A0AAD5UKJ6"/>
<comment type="caution">
    <text evidence="1">The sequence shown here is derived from an EMBL/GenBank/DDBJ whole genome shotgun (WGS) entry which is preliminary data.</text>
</comment>
<dbReference type="Proteomes" id="UP001210925">
    <property type="component" value="Unassembled WGS sequence"/>
</dbReference>
<organism evidence="1 2">
    <name type="scientific">Boothiomyces macroporosus</name>
    <dbReference type="NCBI Taxonomy" id="261099"/>
    <lineage>
        <taxon>Eukaryota</taxon>
        <taxon>Fungi</taxon>
        <taxon>Fungi incertae sedis</taxon>
        <taxon>Chytridiomycota</taxon>
        <taxon>Chytridiomycota incertae sedis</taxon>
        <taxon>Chytridiomycetes</taxon>
        <taxon>Rhizophydiales</taxon>
        <taxon>Terramycetaceae</taxon>
        <taxon>Boothiomyces</taxon>
    </lineage>
</organism>
<sequence length="115" mass="13686">MDSIDPALASPPTFKVLDQDTIHAQVSFSNLSVILFLDDINWTFHDLRNHIEPWYPSIQEAKKSFALKDEMQVEVEDYWKMYDLVIDPPQEIKRKAEEEVEKEEFNTEDDYWNAY</sequence>